<organism evidence="1 2">
    <name type="scientific">Serendipita indica (strain DSM 11827)</name>
    <name type="common">Root endophyte fungus</name>
    <name type="synonym">Piriformospora indica</name>
    <dbReference type="NCBI Taxonomy" id="1109443"/>
    <lineage>
        <taxon>Eukaryota</taxon>
        <taxon>Fungi</taxon>
        <taxon>Dikarya</taxon>
        <taxon>Basidiomycota</taxon>
        <taxon>Agaricomycotina</taxon>
        <taxon>Agaricomycetes</taxon>
        <taxon>Sebacinales</taxon>
        <taxon>Serendipitaceae</taxon>
        <taxon>Serendipita</taxon>
    </lineage>
</organism>
<keyword evidence="2" id="KW-1185">Reference proteome</keyword>
<sequence length="150" mass="16589">MASLAVAVYSMSAPAAQDAAANTVECLPSVLEEGEWGERHTANSFIVRDSVIEEGDSRPNNALSDERLDAIEEEFGVPDHPLDETDVFHLIKAHKLQLSTSAELQDKYKSDGLAKLLVIVQTLWSINQCITRKSVKFHSPNSRSLHVYIL</sequence>
<evidence type="ECO:0000313" key="1">
    <source>
        <dbReference type="EMBL" id="CCA73623.1"/>
    </source>
</evidence>
<proteinExistence type="predicted"/>
<dbReference type="OrthoDB" id="9451547at2759"/>
<comment type="caution">
    <text evidence="1">The sequence shown here is derived from an EMBL/GenBank/DDBJ whole genome shotgun (WGS) entry which is preliminary data.</text>
</comment>
<evidence type="ECO:0000313" key="2">
    <source>
        <dbReference type="Proteomes" id="UP000007148"/>
    </source>
</evidence>
<dbReference type="EMBL" id="CAFZ01000239">
    <property type="protein sequence ID" value="CCA73623.1"/>
    <property type="molecule type" value="Genomic_DNA"/>
</dbReference>
<dbReference type="AlphaFoldDB" id="G4TQN0"/>
<protein>
    <submittedName>
        <fullName evidence="1">Uncharacterized protein</fullName>
    </submittedName>
</protein>
<accession>G4TQN0</accession>
<dbReference type="Proteomes" id="UP000007148">
    <property type="component" value="Unassembled WGS sequence"/>
</dbReference>
<name>G4TQN0_SERID</name>
<dbReference type="InParanoid" id="G4TQN0"/>
<reference evidence="1 2" key="1">
    <citation type="journal article" date="2011" name="PLoS Pathog.">
        <title>Endophytic Life Strategies Decoded by Genome and Transcriptome Analyses of the Mutualistic Root Symbiont Piriformospora indica.</title>
        <authorList>
            <person name="Zuccaro A."/>
            <person name="Lahrmann U."/>
            <person name="Guldener U."/>
            <person name="Langen G."/>
            <person name="Pfiffi S."/>
            <person name="Biedenkopf D."/>
            <person name="Wong P."/>
            <person name="Samans B."/>
            <person name="Grimm C."/>
            <person name="Basiewicz M."/>
            <person name="Murat C."/>
            <person name="Martin F."/>
            <person name="Kogel K.H."/>
        </authorList>
    </citation>
    <scope>NUCLEOTIDE SEQUENCE [LARGE SCALE GENOMIC DNA]</scope>
    <source>
        <strain evidence="1 2">DSM 11827</strain>
    </source>
</reference>
<gene>
    <name evidence="1" type="ORF">PIIN_07576</name>
</gene>
<dbReference type="HOGENOM" id="CLU_1741295_0_0_1"/>